<dbReference type="GO" id="GO:0016459">
    <property type="term" value="C:myosin complex"/>
    <property type="evidence" value="ECO:0007669"/>
    <property type="project" value="UniProtKB-KW"/>
</dbReference>
<feature type="compositionally biased region" description="Polar residues" evidence="4">
    <location>
        <begin position="1030"/>
        <end position="1040"/>
    </location>
</feature>
<evidence type="ECO:0000256" key="3">
    <source>
        <dbReference type="PROSITE-ProRule" id="PRU00782"/>
    </source>
</evidence>
<feature type="region of interest" description="Disordered" evidence="4">
    <location>
        <begin position="932"/>
        <end position="960"/>
    </location>
</feature>
<dbReference type="AlphaFoldDB" id="A0A8J5JTF1"/>
<gene>
    <name evidence="6" type="primary">Myo19-L</name>
    <name evidence="6" type="ORF">Hamer_G003022</name>
</gene>
<comment type="similarity">
    <text evidence="3">Belongs to the TRAFAC class myosin-kinesin ATPase superfamily. Myosin family.</text>
</comment>
<feature type="compositionally biased region" description="Basic and acidic residues" evidence="4">
    <location>
        <begin position="1041"/>
        <end position="1053"/>
    </location>
</feature>
<feature type="binding site" evidence="3">
    <location>
        <begin position="158"/>
        <end position="165"/>
    </location>
    <ligand>
        <name>ATP</name>
        <dbReference type="ChEBI" id="CHEBI:30616"/>
    </ligand>
</feature>
<dbReference type="PROSITE" id="PS51456">
    <property type="entry name" value="MYOSIN_MOTOR"/>
    <property type="match status" value="1"/>
</dbReference>
<dbReference type="PANTHER" id="PTHR13140">
    <property type="entry name" value="MYOSIN"/>
    <property type="match status" value="1"/>
</dbReference>
<evidence type="ECO:0000313" key="7">
    <source>
        <dbReference type="Proteomes" id="UP000747542"/>
    </source>
</evidence>
<dbReference type="GO" id="GO:0005524">
    <property type="term" value="F:ATP binding"/>
    <property type="evidence" value="ECO:0007669"/>
    <property type="project" value="UniProtKB-UniRule"/>
</dbReference>
<evidence type="ECO:0000313" key="6">
    <source>
        <dbReference type="EMBL" id="KAG7163770.1"/>
    </source>
</evidence>
<dbReference type="GO" id="GO:0000146">
    <property type="term" value="F:microfilament motor activity"/>
    <property type="evidence" value="ECO:0007669"/>
    <property type="project" value="TreeGrafter"/>
</dbReference>
<feature type="region of interest" description="Actin-binding" evidence="3">
    <location>
        <begin position="638"/>
        <end position="660"/>
    </location>
</feature>
<dbReference type="Pfam" id="PF00612">
    <property type="entry name" value="IQ"/>
    <property type="match status" value="2"/>
</dbReference>
<comment type="caution">
    <text evidence="6">The sequence shown here is derived from an EMBL/GenBank/DDBJ whole genome shotgun (WGS) entry which is preliminary data.</text>
</comment>
<keyword evidence="1 3" id="KW-0547">Nucleotide-binding</keyword>
<feature type="compositionally biased region" description="Acidic residues" evidence="4">
    <location>
        <begin position="932"/>
        <end position="941"/>
    </location>
</feature>
<feature type="compositionally biased region" description="Basic and acidic residues" evidence="4">
    <location>
        <begin position="1018"/>
        <end position="1028"/>
    </location>
</feature>
<proteinExistence type="inferred from homology"/>
<dbReference type="PROSITE" id="PS50096">
    <property type="entry name" value="IQ"/>
    <property type="match status" value="1"/>
</dbReference>
<keyword evidence="7" id="KW-1185">Reference proteome</keyword>
<name>A0A8J5JTF1_HOMAM</name>
<keyword evidence="3" id="KW-0505">Motor protein</keyword>
<dbReference type="Proteomes" id="UP000747542">
    <property type="component" value="Unassembled WGS sequence"/>
</dbReference>
<dbReference type="SMART" id="SM00015">
    <property type="entry name" value="IQ"/>
    <property type="match status" value="3"/>
</dbReference>
<evidence type="ECO:0000259" key="5">
    <source>
        <dbReference type="PROSITE" id="PS51456"/>
    </source>
</evidence>
<feature type="domain" description="Myosin motor" evidence="5">
    <location>
        <begin position="59"/>
        <end position="761"/>
    </location>
</feature>
<sequence>MDDDDSNVTTHGRSRKIPPPVPKKKLKKAHVTSEVKYDSSSQESLLSDSFLSVPREELVACDDLTRLPILYDDIVLECIILRYNENAFYTWAGPTLVAANPCRSLDHLYTLSQIEHHHDQVKSGLDRRDAHVYSIAGVAHHRLTHDLGCINQAVLVSGESGAGKTISARYMLGYLTHVETKFPQVPRSPLKGVWEDKEPEDILNRILASDPILEAFGNSATLRNENSSRFGKLIRLQYGGRQLRGAEIDTYLLEKTRVTHQSEEECNFHIFDQVVAGIRSGIIKDLMPNIDEKVITLSIETIDSDLSNLQETLQAFNQLNFSQSHQIHIFQVIVALLHLRNITFAQDDGGQNKWTVNKQSKECMESLRVAAFLLGLNEDKLVDTLTIHTFSVSSARKVNVFHKPCERLSQCVERRDALMQLIYQSLFLHIVKFINGKISAPRNIWSNFLGILDVYGFETFEQNSLEQLCINYTNERLQQAFMLRYLATEHQILKEEGFLGVDVPYTDNSLCVMTLDSRISVFAILNEECQLKRDVKEDEACDRVCKALADTGVVYAPFSPRDTPGFVINHYAGPVKYDAQGLLHKNKDEVPYEVWGLLASSSQDFIRNLTVGTDSTDLENGRRTTRKITTLSKFKSSLDNLMKTLSECDLHYVRCIKPSMGAHPGEVERDFVLNQLRACGVIETVSISQAGYPVRISHEDFYNRYGGSRKITNVVDSSIAVAKSVLGVTPEQEIDPVKCRFGRTRVFLSESALHALEKVREDKRHQAATCLQKCWRRYICLRQYKKYNAASCTIQKNVKSWLTSLKYKKLKYACVYIQKNMRRYVTHKKYMRLCKATITIQKYCRGWSARRKYEAMLQQAAMRPYSRQSVVSMNSLGYYSLTTSTSIYSLNPSLHDVSPCDIAFGDMAAVGLSGEALKAYFSPEHHRRLLETEESGIETDTESINGDTDQEAGRRSRKLRRRAQLRDLRARIQAKINRVASEESLVDVPNKSLSQKLKLEDSNCEVDGEAKPSLGLGKSEKPKKREENLFPTTFFKNTKNSSDERERKQKPKTDNISQRMRVATMRTIQEVSGILKDYSPSESLQMVLPKQNLSLFFKDGVLSYRRMPLVAIKFHTRPTCLPFSHHLPYREQPHGLWDALH</sequence>
<evidence type="ECO:0000256" key="4">
    <source>
        <dbReference type="SAM" id="MobiDB-lite"/>
    </source>
</evidence>
<dbReference type="Pfam" id="PF00063">
    <property type="entry name" value="Myosin_head"/>
    <property type="match status" value="1"/>
</dbReference>
<accession>A0A8J5JTF1</accession>
<reference evidence="6" key="1">
    <citation type="journal article" date="2021" name="Sci. Adv.">
        <title>The American lobster genome reveals insights on longevity, neural, and immune adaptations.</title>
        <authorList>
            <person name="Polinski J.M."/>
            <person name="Zimin A.V."/>
            <person name="Clark K.F."/>
            <person name="Kohn A.B."/>
            <person name="Sadowski N."/>
            <person name="Timp W."/>
            <person name="Ptitsyn A."/>
            <person name="Khanna P."/>
            <person name="Romanova D.Y."/>
            <person name="Williams P."/>
            <person name="Greenwood S.J."/>
            <person name="Moroz L.L."/>
            <person name="Walt D.R."/>
            <person name="Bodnar A.G."/>
        </authorList>
    </citation>
    <scope>NUCLEOTIDE SEQUENCE</scope>
    <source>
        <strain evidence="6">GMGI-L3</strain>
    </source>
</reference>
<evidence type="ECO:0000256" key="2">
    <source>
        <dbReference type="ARBA" id="ARBA00022840"/>
    </source>
</evidence>
<dbReference type="PANTHER" id="PTHR13140:SF289">
    <property type="entry name" value="UNCONVENTIONAL MYOSIN-XIX"/>
    <property type="match status" value="1"/>
</dbReference>
<keyword evidence="3" id="KW-0009">Actin-binding</keyword>
<dbReference type="InterPro" id="IPR000048">
    <property type="entry name" value="IQ_motif_EF-hand-BS"/>
</dbReference>
<dbReference type="OrthoDB" id="6108017at2759"/>
<keyword evidence="2 3" id="KW-0067">ATP-binding</keyword>
<feature type="compositionally biased region" description="Basic residues" evidence="4">
    <location>
        <begin position="12"/>
        <end position="30"/>
    </location>
</feature>
<keyword evidence="3" id="KW-0518">Myosin</keyword>
<feature type="region of interest" description="Disordered" evidence="4">
    <location>
        <begin position="1"/>
        <end position="35"/>
    </location>
</feature>
<dbReference type="CDD" id="cd00124">
    <property type="entry name" value="MYSc"/>
    <property type="match status" value="1"/>
</dbReference>
<evidence type="ECO:0000256" key="1">
    <source>
        <dbReference type="ARBA" id="ARBA00022741"/>
    </source>
</evidence>
<protein>
    <submittedName>
        <fullName evidence="6">Unconventional myosin-XIX-like</fullName>
    </submittedName>
</protein>
<dbReference type="GO" id="GO:0007015">
    <property type="term" value="P:actin filament organization"/>
    <property type="evidence" value="ECO:0007669"/>
    <property type="project" value="TreeGrafter"/>
</dbReference>
<feature type="region of interest" description="Disordered" evidence="4">
    <location>
        <begin position="1003"/>
        <end position="1056"/>
    </location>
</feature>
<dbReference type="SMART" id="SM00242">
    <property type="entry name" value="MYSc"/>
    <property type="match status" value="1"/>
</dbReference>
<dbReference type="GO" id="GO:0005737">
    <property type="term" value="C:cytoplasm"/>
    <property type="evidence" value="ECO:0007669"/>
    <property type="project" value="TreeGrafter"/>
</dbReference>
<dbReference type="InterPro" id="IPR001609">
    <property type="entry name" value="Myosin_head_motor_dom-like"/>
</dbReference>
<dbReference type="GO" id="GO:0016020">
    <property type="term" value="C:membrane"/>
    <property type="evidence" value="ECO:0007669"/>
    <property type="project" value="TreeGrafter"/>
</dbReference>
<dbReference type="GO" id="GO:0051015">
    <property type="term" value="F:actin filament binding"/>
    <property type="evidence" value="ECO:0007669"/>
    <property type="project" value="TreeGrafter"/>
</dbReference>
<dbReference type="EMBL" id="JAHLQT010026447">
    <property type="protein sequence ID" value="KAG7163770.1"/>
    <property type="molecule type" value="Genomic_DNA"/>
</dbReference>
<organism evidence="6 7">
    <name type="scientific">Homarus americanus</name>
    <name type="common">American lobster</name>
    <dbReference type="NCBI Taxonomy" id="6706"/>
    <lineage>
        <taxon>Eukaryota</taxon>
        <taxon>Metazoa</taxon>
        <taxon>Ecdysozoa</taxon>
        <taxon>Arthropoda</taxon>
        <taxon>Crustacea</taxon>
        <taxon>Multicrustacea</taxon>
        <taxon>Malacostraca</taxon>
        <taxon>Eumalacostraca</taxon>
        <taxon>Eucarida</taxon>
        <taxon>Decapoda</taxon>
        <taxon>Pleocyemata</taxon>
        <taxon>Astacidea</taxon>
        <taxon>Nephropoidea</taxon>
        <taxon>Nephropidae</taxon>
        <taxon>Homarus</taxon>
    </lineage>
</organism>